<feature type="transmembrane region" description="Helical" evidence="2">
    <location>
        <begin position="95"/>
        <end position="117"/>
    </location>
</feature>
<dbReference type="Proteomes" id="UP000492821">
    <property type="component" value="Unassembled WGS sequence"/>
</dbReference>
<evidence type="ECO:0000313" key="4">
    <source>
        <dbReference type="WBParaSite" id="Pan_g17498.t1"/>
    </source>
</evidence>
<evidence type="ECO:0000256" key="1">
    <source>
        <dbReference type="SAM" id="MobiDB-lite"/>
    </source>
</evidence>
<feature type="compositionally biased region" description="Polar residues" evidence="1">
    <location>
        <begin position="354"/>
        <end position="375"/>
    </location>
</feature>
<reference evidence="4" key="2">
    <citation type="submission" date="2020-10" db="UniProtKB">
        <authorList>
            <consortium name="WormBaseParasite"/>
        </authorList>
    </citation>
    <scope>IDENTIFICATION</scope>
</reference>
<feature type="compositionally biased region" description="Polar residues" evidence="1">
    <location>
        <begin position="142"/>
        <end position="160"/>
    </location>
</feature>
<proteinExistence type="predicted"/>
<keyword evidence="2" id="KW-0812">Transmembrane</keyword>
<organism evidence="3 4">
    <name type="scientific">Panagrellus redivivus</name>
    <name type="common">Microworm</name>
    <dbReference type="NCBI Taxonomy" id="6233"/>
    <lineage>
        <taxon>Eukaryota</taxon>
        <taxon>Metazoa</taxon>
        <taxon>Ecdysozoa</taxon>
        <taxon>Nematoda</taxon>
        <taxon>Chromadorea</taxon>
        <taxon>Rhabditida</taxon>
        <taxon>Tylenchina</taxon>
        <taxon>Panagrolaimomorpha</taxon>
        <taxon>Panagrolaimoidea</taxon>
        <taxon>Panagrolaimidae</taxon>
        <taxon>Panagrellus</taxon>
    </lineage>
</organism>
<accession>A0A7E4V7D2</accession>
<feature type="region of interest" description="Disordered" evidence="1">
    <location>
        <begin position="130"/>
        <end position="160"/>
    </location>
</feature>
<evidence type="ECO:0000313" key="3">
    <source>
        <dbReference type="Proteomes" id="UP000492821"/>
    </source>
</evidence>
<reference evidence="3" key="1">
    <citation type="journal article" date="2013" name="Genetics">
        <title>The draft genome and transcriptome of Panagrellus redivivus are shaped by the harsh demands of a free-living lifestyle.</title>
        <authorList>
            <person name="Srinivasan J."/>
            <person name="Dillman A.R."/>
            <person name="Macchietto M.G."/>
            <person name="Heikkinen L."/>
            <person name="Lakso M."/>
            <person name="Fracchia K.M."/>
            <person name="Antoshechkin I."/>
            <person name="Mortazavi A."/>
            <person name="Wong G."/>
            <person name="Sternberg P.W."/>
        </authorList>
    </citation>
    <scope>NUCLEOTIDE SEQUENCE [LARGE SCALE GENOMIC DNA]</scope>
    <source>
        <strain evidence="3">MT8872</strain>
    </source>
</reference>
<name>A0A7E4V7D2_PANRE</name>
<feature type="transmembrane region" description="Helical" evidence="2">
    <location>
        <begin position="306"/>
        <end position="329"/>
    </location>
</feature>
<protein>
    <submittedName>
        <fullName evidence="4">Cadherin domain-containing protein</fullName>
    </submittedName>
</protein>
<dbReference type="AlphaFoldDB" id="A0A7E4V7D2"/>
<feature type="region of interest" description="Disordered" evidence="1">
    <location>
        <begin position="338"/>
        <end position="375"/>
    </location>
</feature>
<keyword evidence="2" id="KW-1133">Transmembrane helix</keyword>
<sequence>MEDRVQAARPTIASIQKSYTKRELTFNREGQLLMNDGGKLEMWRTVMFNEDGTLNITAADLPDPRTIVILKNAEIFVSEKPEKPKKNVIKQKSNASVKVVTVVVVLLLGGVIIGILVCFCVIRRPESKQIDECGDQDDSPRLRSSNLSATMPVKPTSNSTKMTARTSAKVVLKKEQIERVSFDGDELIIIVDNSVGRGGWLQLCFASAPDTSYRLCPTGFIHATLPIRANEKLRLTVNRGGQLPESILRTLQDIKFNEDNTLNITMVQLPDTRTIVVLENAEIFVPEVPKEDKVVTKEKSSASVKVVTVVVVFLLVGVIIGILVCFCVIRRPESKQIDECNDQDDSPTPHRKSATPQKLSTKTPAERASNTTTPTTIQTAVCSKQVAPSYSGINAHSPSMTKSLEVTASKTYLLTANARVPLADNNIVPN</sequence>
<keyword evidence="2" id="KW-0472">Membrane</keyword>
<evidence type="ECO:0000256" key="2">
    <source>
        <dbReference type="SAM" id="Phobius"/>
    </source>
</evidence>
<keyword evidence="3" id="KW-1185">Reference proteome</keyword>
<dbReference type="WBParaSite" id="Pan_g17498.t1">
    <property type="protein sequence ID" value="Pan_g17498.t1"/>
    <property type="gene ID" value="Pan_g17498"/>
</dbReference>